<dbReference type="EMBL" id="JASSZA010000005">
    <property type="protein sequence ID" value="KAK2111123.1"/>
    <property type="molecule type" value="Genomic_DNA"/>
</dbReference>
<evidence type="ECO:0000313" key="3">
    <source>
        <dbReference type="Proteomes" id="UP001266305"/>
    </source>
</evidence>
<feature type="region of interest" description="Disordered" evidence="1">
    <location>
        <begin position="148"/>
        <end position="167"/>
    </location>
</feature>
<gene>
    <name evidence="2" type="primary">DNAH9_9</name>
    <name evidence="2" type="ORF">P7K49_010869</name>
</gene>
<keyword evidence="3" id="KW-1185">Reference proteome</keyword>
<organism evidence="2 3">
    <name type="scientific">Saguinus oedipus</name>
    <name type="common">Cotton-top tamarin</name>
    <name type="synonym">Oedipomidas oedipus</name>
    <dbReference type="NCBI Taxonomy" id="9490"/>
    <lineage>
        <taxon>Eukaryota</taxon>
        <taxon>Metazoa</taxon>
        <taxon>Chordata</taxon>
        <taxon>Craniata</taxon>
        <taxon>Vertebrata</taxon>
        <taxon>Euteleostomi</taxon>
        <taxon>Mammalia</taxon>
        <taxon>Eutheria</taxon>
        <taxon>Euarchontoglires</taxon>
        <taxon>Primates</taxon>
        <taxon>Haplorrhini</taxon>
        <taxon>Platyrrhini</taxon>
        <taxon>Cebidae</taxon>
        <taxon>Callitrichinae</taxon>
        <taxon>Saguinus</taxon>
    </lineage>
</organism>
<protein>
    <submittedName>
        <fullName evidence="2">Dynein heavy chain 9, axonemal</fullName>
    </submittedName>
</protein>
<proteinExistence type="predicted"/>
<accession>A0ABQ9VP10</accession>
<evidence type="ECO:0000256" key="1">
    <source>
        <dbReference type="SAM" id="MobiDB-lite"/>
    </source>
</evidence>
<dbReference type="Proteomes" id="UP001266305">
    <property type="component" value="Unassembled WGS sequence"/>
</dbReference>
<name>A0ABQ9VP10_SAGOE</name>
<sequence>MPIAEERAALAAANADEAGADPRLRLLGTFVAQSLRPAAGAWERCAGTAEAEQLLQAFLRRAAAEGPRPLLVVRPGPGGLAVLPGLDAGPESGPAGAKGLFFLRTGPEPPGPDSFRGAVVCGDLPAAPLEHLAALFSEVRVAGWGRGGGAGEGRSFRGGARLWRERD</sequence>
<comment type="caution">
    <text evidence="2">The sequence shown here is derived from an EMBL/GenBank/DDBJ whole genome shotgun (WGS) entry which is preliminary data.</text>
</comment>
<evidence type="ECO:0000313" key="2">
    <source>
        <dbReference type="EMBL" id="KAK2111123.1"/>
    </source>
</evidence>
<reference evidence="2 3" key="1">
    <citation type="submission" date="2023-05" db="EMBL/GenBank/DDBJ databases">
        <title>B98-5 Cell Line De Novo Hybrid Assembly: An Optical Mapping Approach.</title>
        <authorList>
            <person name="Kananen K."/>
            <person name="Auerbach J.A."/>
            <person name="Kautto E."/>
            <person name="Blachly J.S."/>
        </authorList>
    </citation>
    <scope>NUCLEOTIDE SEQUENCE [LARGE SCALE GENOMIC DNA]</scope>
    <source>
        <strain evidence="2">B95-8</strain>
        <tissue evidence="2">Cell line</tissue>
    </source>
</reference>